<dbReference type="EMBL" id="JBHSJF010000001">
    <property type="protein sequence ID" value="MFC5066417.1"/>
    <property type="molecule type" value="Genomic_DNA"/>
</dbReference>
<keyword evidence="4" id="KW-0460">Magnesium</keyword>
<evidence type="ECO:0000256" key="4">
    <source>
        <dbReference type="RuleBase" id="RU361279"/>
    </source>
</evidence>
<comment type="caution">
    <text evidence="5">The sequence shown here is derived from an EMBL/GenBank/DDBJ whole genome shotgun (WGS) entry which is preliminary data.</text>
</comment>
<protein>
    <recommendedName>
        <fullName evidence="4">5-formyltetrahydrofolate cyclo-ligase</fullName>
        <ecNumber evidence="4">6.3.3.2</ecNumber>
    </recommendedName>
</protein>
<dbReference type="PANTHER" id="PTHR23407:SF1">
    <property type="entry name" value="5-FORMYLTETRAHYDROFOLATE CYCLO-LIGASE"/>
    <property type="match status" value="1"/>
</dbReference>
<keyword evidence="5" id="KW-0436">Ligase</keyword>
<gene>
    <name evidence="5" type="ORF">ACFPFW_00130</name>
</gene>
<reference evidence="6" key="1">
    <citation type="journal article" date="2019" name="Int. J. Syst. Evol. Microbiol.">
        <title>The Global Catalogue of Microorganisms (GCM) 10K type strain sequencing project: providing services to taxonomists for standard genome sequencing and annotation.</title>
        <authorList>
            <consortium name="The Broad Institute Genomics Platform"/>
            <consortium name="The Broad Institute Genome Sequencing Center for Infectious Disease"/>
            <person name="Wu L."/>
            <person name="Ma J."/>
        </authorList>
    </citation>
    <scope>NUCLEOTIDE SEQUENCE [LARGE SCALE GENOMIC DNA]</scope>
    <source>
        <strain evidence="6">CGMCC 1.16444</strain>
    </source>
</reference>
<dbReference type="Pfam" id="PF01812">
    <property type="entry name" value="5-FTHF_cyc-lig"/>
    <property type="match status" value="1"/>
</dbReference>
<dbReference type="PIRSF" id="PIRSF006806">
    <property type="entry name" value="FTHF_cligase"/>
    <property type="match status" value="1"/>
</dbReference>
<comment type="catalytic activity">
    <reaction evidence="4">
        <text>(6S)-5-formyl-5,6,7,8-tetrahydrofolate + ATP = (6R)-5,10-methenyltetrahydrofolate + ADP + phosphate</text>
        <dbReference type="Rhea" id="RHEA:10488"/>
        <dbReference type="ChEBI" id="CHEBI:30616"/>
        <dbReference type="ChEBI" id="CHEBI:43474"/>
        <dbReference type="ChEBI" id="CHEBI:57455"/>
        <dbReference type="ChEBI" id="CHEBI:57457"/>
        <dbReference type="ChEBI" id="CHEBI:456216"/>
        <dbReference type="EC" id="6.3.3.2"/>
    </reaction>
</comment>
<accession>A0ABV9YY00</accession>
<evidence type="ECO:0000256" key="2">
    <source>
        <dbReference type="ARBA" id="ARBA00022741"/>
    </source>
</evidence>
<evidence type="ECO:0000313" key="6">
    <source>
        <dbReference type="Proteomes" id="UP001595796"/>
    </source>
</evidence>
<dbReference type="InterPro" id="IPR024185">
    <property type="entry name" value="FTHF_cligase-like_sf"/>
</dbReference>
<dbReference type="RefSeq" id="WP_162799544.1">
    <property type="nucleotide sequence ID" value="NZ_JBHSJF010000001.1"/>
</dbReference>
<keyword evidence="6" id="KW-1185">Reference proteome</keyword>
<keyword evidence="2 4" id="KW-0547">Nucleotide-binding</keyword>
<dbReference type="EC" id="6.3.3.2" evidence="4"/>
<keyword evidence="3 4" id="KW-0067">ATP-binding</keyword>
<evidence type="ECO:0000256" key="1">
    <source>
        <dbReference type="ARBA" id="ARBA00010638"/>
    </source>
</evidence>
<sequence>MTADSDAAQAEKAALRTAKIAARRALDDGMAHRAAERAAEHAMHVIHEHSKEIVALYMPILGELKPAPLAERLRKAGATLSLPRVVTATRPMQFLEWREEDPLAKGYGGIREPDPQAPKVVPDVVVVPLSAFDRRGFRIGYGKGHYDRTLGPLARHERPLMIGYAFALQEVDEVPRELHDVPLDAVVTEDEIIRCNLGREGL</sequence>
<dbReference type="NCBIfam" id="TIGR02727">
    <property type="entry name" value="MTHFS_bact"/>
    <property type="match status" value="1"/>
</dbReference>
<comment type="cofactor">
    <cofactor evidence="4">
        <name>Mg(2+)</name>
        <dbReference type="ChEBI" id="CHEBI:18420"/>
    </cofactor>
</comment>
<proteinExistence type="inferred from homology"/>
<comment type="similarity">
    <text evidence="1 4">Belongs to the 5-formyltetrahydrofolate cyclo-ligase family.</text>
</comment>
<organism evidence="5 6">
    <name type="scientific">Flaviflagellibacter deserti</name>
    <dbReference type="NCBI Taxonomy" id="2267266"/>
    <lineage>
        <taxon>Bacteria</taxon>
        <taxon>Pseudomonadati</taxon>
        <taxon>Pseudomonadota</taxon>
        <taxon>Alphaproteobacteria</taxon>
        <taxon>Hyphomicrobiales</taxon>
        <taxon>Flaviflagellibacter</taxon>
    </lineage>
</organism>
<evidence type="ECO:0000256" key="3">
    <source>
        <dbReference type="ARBA" id="ARBA00022840"/>
    </source>
</evidence>
<evidence type="ECO:0000313" key="5">
    <source>
        <dbReference type="EMBL" id="MFC5066417.1"/>
    </source>
</evidence>
<dbReference type="SUPFAM" id="SSF100950">
    <property type="entry name" value="NagB/RpiA/CoA transferase-like"/>
    <property type="match status" value="1"/>
</dbReference>
<dbReference type="GO" id="GO:0030272">
    <property type="term" value="F:5-formyltetrahydrofolate cyclo-ligase activity"/>
    <property type="evidence" value="ECO:0007669"/>
    <property type="project" value="UniProtKB-EC"/>
</dbReference>
<dbReference type="Proteomes" id="UP001595796">
    <property type="component" value="Unassembled WGS sequence"/>
</dbReference>
<dbReference type="InterPro" id="IPR002698">
    <property type="entry name" value="FTHF_cligase"/>
</dbReference>
<dbReference type="InterPro" id="IPR037171">
    <property type="entry name" value="NagB/RpiA_transferase-like"/>
</dbReference>
<name>A0ABV9YY00_9HYPH</name>
<dbReference type="PANTHER" id="PTHR23407">
    <property type="entry name" value="ATPASE INHIBITOR/5-FORMYLTETRAHYDROFOLATE CYCLO-LIGASE"/>
    <property type="match status" value="1"/>
</dbReference>
<dbReference type="Gene3D" id="3.40.50.10420">
    <property type="entry name" value="NagB/RpiA/CoA transferase-like"/>
    <property type="match status" value="1"/>
</dbReference>
<keyword evidence="4" id="KW-0479">Metal-binding</keyword>